<evidence type="ECO:0000259" key="1">
    <source>
        <dbReference type="Pfam" id="PF00561"/>
    </source>
</evidence>
<gene>
    <name evidence="2" type="ORF">GTQ45_14400</name>
</gene>
<organism evidence="2 3">
    <name type="scientific">Pyruvatibacter mobilis</name>
    <dbReference type="NCBI Taxonomy" id="1712261"/>
    <lineage>
        <taxon>Bacteria</taxon>
        <taxon>Pseudomonadati</taxon>
        <taxon>Pseudomonadota</taxon>
        <taxon>Alphaproteobacteria</taxon>
        <taxon>Hyphomicrobiales</taxon>
        <taxon>Parvibaculaceae</taxon>
        <taxon>Pyruvatibacter</taxon>
    </lineage>
</organism>
<feature type="domain" description="AB hydrolase-1" evidence="1">
    <location>
        <begin position="27"/>
        <end position="150"/>
    </location>
</feature>
<dbReference type="InterPro" id="IPR000073">
    <property type="entry name" value="AB_hydrolase_1"/>
</dbReference>
<keyword evidence="2" id="KW-0378">Hydrolase</keyword>
<keyword evidence="3" id="KW-1185">Reference proteome</keyword>
<evidence type="ECO:0000313" key="2">
    <source>
        <dbReference type="EMBL" id="NBG96927.1"/>
    </source>
</evidence>
<dbReference type="GeneID" id="300654230"/>
<name>A0A845QEQ2_9HYPH</name>
<evidence type="ECO:0000313" key="3">
    <source>
        <dbReference type="Proteomes" id="UP000470384"/>
    </source>
</evidence>
<dbReference type="Proteomes" id="UP000470384">
    <property type="component" value="Unassembled WGS sequence"/>
</dbReference>
<protein>
    <submittedName>
        <fullName evidence="2">Alpha/beta fold hydrolase</fullName>
    </submittedName>
</protein>
<dbReference type="Gene3D" id="3.40.50.1820">
    <property type="entry name" value="alpha/beta hydrolase"/>
    <property type="match status" value="1"/>
</dbReference>
<dbReference type="Pfam" id="PF00561">
    <property type="entry name" value="Abhydrolase_1"/>
    <property type="match status" value="1"/>
</dbReference>
<dbReference type="PANTHER" id="PTHR43194">
    <property type="entry name" value="HYDROLASE ALPHA/BETA FOLD FAMILY"/>
    <property type="match status" value="1"/>
</dbReference>
<sequence>MSKTVTRGDAHIHVYQSEAAGEAGRMPLVLVHGFASDHVTNWVGPGWIAPLEEAGFAVFAPDMRGHGKSTAFYAPEDYALDEMAADVAAVIEDVSDGPVALMGYSMGGFISATLAAARPDLVSRLVLAGVGENMLRDASRRNGEIAAGLLSEDVPPAGQEVARRFRLFADQTGADKRALAACIRGITRQFTADELGRIAAPTLVIAGETDDVARDPAPLADLVPGAECVIVPRRDHMRAVGDKVTKQEVLAFLAR</sequence>
<accession>A0A845QEQ2</accession>
<dbReference type="GO" id="GO:0016787">
    <property type="term" value="F:hydrolase activity"/>
    <property type="evidence" value="ECO:0007669"/>
    <property type="project" value="UniProtKB-KW"/>
</dbReference>
<reference evidence="2 3" key="1">
    <citation type="journal article" date="2016" name="Int. J. Syst. Evol. Microbiol.">
        <title>Pyruvatibacter mobilis gen. nov., sp. nov., a marine bacterium from the culture broth of Picochlorum sp. 122.</title>
        <authorList>
            <person name="Wang G."/>
            <person name="Tang M."/>
            <person name="Wu H."/>
            <person name="Dai S."/>
            <person name="Li T."/>
            <person name="Chen C."/>
            <person name="He H."/>
            <person name="Fan J."/>
            <person name="Xiang W."/>
            <person name="Li X."/>
        </authorList>
    </citation>
    <scope>NUCLEOTIDE SEQUENCE [LARGE SCALE GENOMIC DNA]</scope>
    <source>
        <strain evidence="2 3">GYP-11</strain>
    </source>
</reference>
<dbReference type="RefSeq" id="WP_160588920.1">
    <property type="nucleotide sequence ID" value="NZ_BMHN01000001.1"/>
</dbReference>
<dbReference type="PRINTS" id="PR00111">
    <property type="entry name" value="ABHYDROLASE"/>
</dbReference>
<dbReference type="PANTHER" id="PTHR43194:SF2">
    <property type="entry name" value="PEROXISOMAL MEMBRANE PROTEIN LPX1"/>
    <property type="match status" value="1"/>
</dbReference>
<dbReference type="AlphaFoldDB" id="A0A845QEQ2"/>
<dbReference type="SUPFAM" id="SSF53474">
    <property type="entry name" value="alpha/beta-Hydrolases"/>
    <property type="match status" value="1"/>
</dbReference>
<dbReference type="InterPro" id="IPR029058">
    <property type="entry name" value="AB_hydrolase_fold"/>
</dbReference>
<proteinExistence type="predicted"/>
<comment type="caution">
    <text evidence="2">The sequence shown here is derived from an EMBL/GenBank/DDBJ whole genome shotgun (WGS) entry which is preliminary data.</text>
</comment>
<dbReference type="EMBL" id="WXYQ01000012">
    <property type="protein sequence ID" value="NBG96927.1"/>
    <property type="molecule type" value="Genomic_DNA"/>
</dbReference>
<dbReference type="InterPro" id="IPR050228">
    <property type="entry name" value="Carboxylesterase_BioH"/>
</dbReference>
<dbReference type="OrthoDB" id="9804723at2"/>